<keyword evidence="3" id="KW-1185">Reference proteome</keyword>
<feature type="region of interest" description="Disordered" evidence="1">
    <location>
        <begin position="235"/>
        <end position="318"/>
    </location>
</feature>
<feature type="compositionally biased region" description="Basic residues" evidence="1">
    <location>
        <begin position="81"/>
        <end position="94"/>
    </location>
</feature>
<dbReference type="EMBL" id="CAJPEX010000721">
    <property type="protein sequence ID" value="CAG0916968.1"/>
    <property type="molecule type" value="Genomic_DNA"/>
</dbReference>
<reference evidence="2" key="1">
    <citation type="submission" date="2020-11" db="EMBL/GenBank/DDBJ databases">
        <authorList>
            <person name="Tran Van P."/>
        </authorList>
    </citation>
    <scope>NUCLEOTIDE SEQUENCE</scope>
</reference>
<protein>
    <submittedName>
        <fullName evidence="2">Uncharacterized protein</fullName>
    </submittedName>
</protein>
<dbReference type="Proteomes" id="UP000678499">
    <property type="component" value="Unassembled WGS sequence"/>
</dbReference>
<feature type="region of interest" description="Disordered" evidence="1">
    <location>
        <begin position="64"/>
        <end position="94"/>
    </location>
</feature>
<dbReference type="EMBL" id="OA882758">
    <property type="protein sequence ID" value="CAD7276816.1"/>
    <property type="molecule type" value="Genomic_DNA"/>
</dbReference>
<sequence length="415" mass="46245">MDAAILTQRILQFQRAYDCLLQQWSEFFEKLLLQLISINHIIVFPHYSRSNEVVDPSYFRDRVPSHTEQSLGKDHPGLGPKTKHHPIKRVRHRASTVTRKKLSQGVFLPPLAGAKRRLPRGETRPGSDEVGLGGGSAWASRVGTEDPSFLPSFLPHSLIALLLPFFLAAPRAQGDGRKGGSLNGRILPHQGWLVTSKASRIDSVPLGSPMGKALRCKNDRRRMKIKRKQFRISVLKKAASGTPRRSCERDHRRTPDAKPRCRSTSSERSRTEKQRRRQNQDGSEKPCEEKKEEKKCSSSTVDREKCPTASAEEKQNLESHLTSAMMSASIRSTQAGEKEPGSKSSMVTLLMVLAPERTRNTGIFASNSAIVCRHAPHGGTYWPSNSAETAMARNLRNPLQIAVPMAFLSAHTVMP</sequence>
<evidence type="ECO:0000313" key="2">
    <source>
        <dbReference type="EMBL" id="CAD7276816.1"/>
    </source>
</evidence>
<evidence type="ECO:0000313" key="3">
    <source>
        <dbReference type="Proteomes" id="UP000678499"/>
    </source>
</evidence>
<accession>A0A7R9GBW8</accession>
<organism evidence="2">
    <name type="scientific">Notodromas monacha</name>
    <dbReference type="NCBI Taxonomy" id="399045"/>
    <lineage>
        <taxon>Eukaryota</taxon>
        <taxon>Metazoa</taxon>
        <taxon>Ecdysozoa</taxon>
        <taxon>Arthropoda</taxon>
        <taxon>Crustacea</taxon>
        <taxon>Oligostraca</taxon>
        <taxon>Ostracoda</taxon>
        <taxon>Podocopa</taxon>
        <taxon>Podocopida</taxon>
        <taxon>Cypridocopina</taxon>
        <taxon>Cypridoidea</taxon>
        <taxon>Cyprididae</taxon>
        <taxon>Notodromas</taxon>
    </lineage>
</organism>
<dbReference type="AlphaFoldDB" id="A0A7R9GBW8"/>
<name>A0A7R9GBW8_9CRUS</name>
<feature type="compositionally biased region" description="Basic and acidic residues" evidence="1">
    <location>
        <begin position="64"/>
        <end position="76"/>
    </location>
</feature>
<evidence type="ECO:0000256" key="1">
    <source>
        <dbReference type="SAM" id="MobiDB-lite"/>
    </source>
</evidence>
<gene>
    <name evidence="2" type="ORF">NMOB1V02_LOCUS4566</name>
</gene>
<feature type="compositionally biased region" description="Basic and acidic residues" evidence="1">
    <location>
        <begin position="245"/>
        <end position="317"/>
    </location>
</feature>
<proteinExistence type="predicted"/>